<name>A0AAD4Q5U7_9AGAM</name>
<dbReference type="AlphaFoldDB" id="A0AAD4Q5U7"/>
<accession>A0AAD4Q5U7</accession>
<proteinExistence type="predicted"/>
<organism evidence="1 2">
    <name type="scientific">Lactarius akahatsu</name>
    <dbReference type="NCBI Taxonomy" id="416441"/>
    <lineage>
        <taxon>Eukaryota</taxon>
        <taxon>Fungi</taxon>
        <taxon>Dikarya</taxon>
        <taxon>Basidiomycota</taxon>
        <taxon>Agaricomycotina</taxon>
        <taxon>Agaricomycetes</taxon>
        <taxon>Russulales</taxon>
        <taxon>Russulaceae</taxon>
        <taxon>Lactarius</taxon>
    </lineage>
</organism>
<evidence type="ECO:0000313" key="2">
    <source>
        <dbReference type="Proteomes" id="UP001201163"/>
    </source>
</evidence>
<comment type="caution">
    <text evidence="1">The sequence shown here is derived from an EMBL/GenBank/DDBJ whole genome shotgun (WGS) entry which is preliminary data.</text>
</comment>
<evidence type="ECO:0000313" key="1">
    <source>
        <dbReference type="EMBL" id="KAH8986747.1"/>
    </source>
</evidence>
<protein>
    <submittedName>
        <fullName evidence="1">Uncharacterized protein</fullName>
    </submittedName>
</protein>
<reference evidence="1" key="1">
    <citation type="submission" date="2022-01" db="EMBL/GenBank/DDBJ databases">
        <title>Comparative genomics reveals a dynamic genome evolution in the ectomycorrhizal milk-cap (Lactarius) mushrooms.</title>
        <authorList>
            <consortium name="DOE Joint Genome Institute"/>
            <person name="Lebreton A."/>
            <person name="Tang N."/>
            <person name="Kuo A."/>
            <person name="LaButti K."/>
            <person name="Drula E."/>
            <person name="Barry K."/>
            <person name="Clum A."/>
            <person name="Lipzen A."/>
            <person name="Mousain D."/>
            <person name="Ng V."/>
            <person name="Wang R."/>
            <person name="Wang X."/>
            <person name="Dai Y."/>
            <person name="Henrissat B."/>
            <person name="Grigoriev I.V."/>
            <person name="Guerin-Laguette A."/>
            <person name="Yu F."/>
            <person name="Martin F.M."/>
        </authorList>
    </citation>
    <scope>NUCLEOTIDE SEQUENCE</scope>
    <source>
        <strain evidence="1">QP</strain>
    </source>
</reference>
<gene>
    <name evidence="1" type="ORF">EDB92DRAFT_1818226</name>
</gene>
<dbReference type="EMBL" id="JAKELL010000052">
    <property type="protein sequence ID" value="KAH8986747.1"/>
    <property type="molecule type" value="Genomic_DNA"/>
</dbReference>
<keyword evidence="2" id="KW-1185">Reference proteome</keyword>
<dbReference type="Proteomes" id="UP001201163">
    <property type="component" value="Unassembled WGS sequence"/>
</dbReference>
<sequence length="248" mass="27538">MLHSSPVAISSSNLHSIFAAALNAYEKKTKNNLLKHPLAAQLQSCTSSADILVLLRDKVEEHDQSKSGDERSLSWLNPTINVLYAFSMTLGEGVGLASVGVLQWSYSWIFNCGVGQAAKDVDATQEALVNLFNHIKYFFKHLESYTEVPPTDAMIDIIVKIMVEVLNVFAIATKEMKQEKYLKELVGKRDVEDALKRLDKLTQEEAQMAAAQILRLTHSAKHIIKGVNTKVDAVLSSMRARSLLKVLL</sequence>